<gene>
    <name evidence="1" type="ORF">C7B46_13385</name>
</gene>
<comment type="caution">
    <text evidence="1">The sequence shown here is derived from an EMBL/GenBank/DDBJ whole genome shotgun (WGS) entry which is preliminary data.</text>
</comment>
<reference evidence="1 2" key="1">
    <citation type="journal article" date="2014" name="BMC Genomics">
        <title>Comparison of environmental and isolate Sulfobacillus genomes reveals diverse carbon, sulfur, nitrogen, and hydrogen metabolisms.</title>
        <authorList>
            <person name="Justice N.B."/>
            <person name="Norman A."/>
            <person name="Brown C.T."/>
            <person name="Singh A."/>
            <person name="Thomas B.C."/>
            <person name="Banfield J.F."/>
        </authorList>
    </citation>
    <scope>NUCLEOTIDE SEQUENCE [LARGE SCALE GENOMIC DNA]</scope>
    <source>
        <strain evidence="1">AMDSBA4</strain>
    </source>
</reference>
<dbReference type="Proteomes" id="UP000242972">
    <property type="component" value="Unassembled WGS sequence"/>
</dbReference>
<organism evidence="1 2">
    <name type="scientific">Sulfobacillus benefaciens</name>
    <dbReference type="NCBI Taxonomy" id="453960"/>
    <lineage>
        <taxon>Bacteria</taxon>
        <taxon>Bacillati</taxon>
        <taxon>Bacillota</taxon>
        <taxon>Clostridia</taxon>
        <taxon>Eubacteriales</taxon>
        <taxon>Clostridiales Family XVII. Incertae Sedis</taxon>
        <taxon>Sulfobacillus</taxon>
    </lineage>
</organism>
<sequence>MILALLASQILEHYAPPPPSANLAPFPNFTQTCLDAGIQSKACLVTTLDAIDYAHKQEGLGIIYLPRNWQSLTPAEQLFVITNLERTARGERPIPGLTASLDQIAETGAAQHTDPVLSPFAIAPVASIWAESEGPLASDYEWMYNDGFNGVSDTPNLACQSPTAPGCWGHRNNILAEWSRRLLANMPGAWYRSCSNPG</sequence>
<dbReference type="AlphaFoldDB" id="A0A2T2XE04"/>
<name>A0A2T2XE04_9FIRM</name>
<evidence type="ECO:0008006" key="3">
    <source>
        <dbReference type="Google" id="ProtNLM"/>
    </source>
</evidence>
<proteinExistence type="predicted"/>
<accession>A0A2T2XE04</accession>
<protein>
    <recommendedName>
        <fullName evidence="3">SCP domain-containing protein</fullName>
    </recommendedName>
</protein>
<evidence type="ECO:0000313" key="2">
    <source>
        <dbReference type="Proteomes" id="UP000242972"/>
    </source>
</evidence>
<evidence type="ECO:0000313" key="1">
    <source>
        <dbReference type="EMBL" id="PSR32743.1"/>
    </source>
</evidence>
<dbReference type="EMBL" id="PXYW01000033">
    <property type="protein sequence ID" value="PSR32743.1"/>
    <property type="molecule type" value="Genomic_DNA"/>
</dbReference>